<sequence length="236" mass="25363">MTTIADRLALAQQRIAQAAQKSSRNPSEIKLVAVSKTKPDADIAAAYLAGQRSFGENYVQEGVLKAEALKTSCPDIEWHFIGPLQSNKSRMVAEHFDWMHTLGSDKLARRLASQRPAGMAPLMVLIQVNISEEDSKSGVEPAAIASLADSICALPTLALRGLMAIPAATDDEVRARSELAAMKSLFEALKQSHGERAQIDTLSMGMSGDLELAIDEGSTLVRIGSAIFGERDYSHG</sequence>
<dbReference type="NCBIfam" id="TIGR00044">
    <property type="entry name" value="YggS family pyridoxal phosphate-dependent enzyme"/>
    <property type="match status" value="1"/>
</dbReference>
<keyword evidence="1 2" id="KW-0663">Pyridoxal phosphate</keyword>
<accession>A0ABS5UYT1</accession>
<evidence type="ECO:0000313" key="5">
    <source>
        <dbReference type="EMBL" id="MBT1443292.1"/>
    </source>
</evidence>
<keyword evidence="6" id="KW-1185">Reference proteome</keyword>
<feature type="domain" description="Alanine racemase N-terminal" evidence="4">
    <location>
        <begin position="15"/>
        <end position="231"/>
    </location>
</feature>
<dbReference type="PIRSF" id="PIRSF004848">
    <property type="entry name" value="YBL036c_PLPDEIII"/>
    <property type="match status" value="1"/>
</dbReference>
<dbReference type="PANTHER" id="PTHR10146:SF14">
    <property type="entry name" value="PYRIDOXAL PHOSPHATE HOMEOSTASIS PROTEIN"/>
    <property type="match status" value="1"/>
</dbReference>
<dbReference type="Gene3D" id="3.20.20.10">
    <property type="entry name" value="Alanine racemase"/>
    <property type="match status" value="1"/>
</dbReference>
<dbReference type="PANTHER" id="PTHR10146">
    <property type="entry name" value="PROLINE SYNTHETASE CO-TRANSCRIBED BACTERIAL HOMOLOG PROTEIN"/>
    <property type="match status" value="1"/>
</dbReference>
<dbReference type="InterPro" id="IPR001608">
    <property type="entry name" value="Ala_racemase_N"/>
</dbReference>
<dbReference type="EMBL" id="JAHEPS010000001">
    <property type="protein sequence ID" value="MBT1443292.1"/>
    <property type="molecule type" value="Genomic_DNA"/>
</dbReference>
<evidence type="ECO:0000313" key="6">
    <source>
        <dbReference type="Proteomes" id="UP001195903"/>
    </source>
</evidence>
<dbReference type="Proteomes" id="UP001195903">
    <property type="component" value="Unassembled WGS sequence"/>
</dbReference>
<dbReference type="SUPFAM" id="SSF51419">
    <property type="entry name" value="PLP-binding barrel"/>
    <property type="match status" value="1"/>
</dbReference>
<dbReference type="CDD" id="cd06824">
    <property type="entry name" value="PLPDE_III_Yggs_like"/>
    <property type="match status" value="1"/>
</dbReference>
<comment type="function">
    <text evidence="2">Pyridoxal 5'-phosphate (PLP)-binding protein, which is involved in PLP homeostasis.</text>
</comment>
<dbReference type="InterPro" id="IPR029066">
    <property type="entry name" value="PLP-binding_barrel"/>
</dbReference>
<reference evidence="5 6" key="1">
    <citation type="submission" date="2021-05" db="EMBL/GenBank/DDBJ databases">
        <title>Shewanella sp. JM162201.</title>
        <authorList>
            <person name="Xu S."/>
            <person name="Li A."/>
        </authorList>
    </citation>
    <scope>NUCLEOTIDE SEQUENCE [LARGE SCALE GENOMIC DNA]</scope>
    <source>
        <strain evidence="5 6">JM162201</strain>
    </source>
</reference>
<evidence type="ECO:0000256" key="1">
    <source>
        <dbReference type="ARBA" id="ARBA00022898"/>
    </source>
</evidence>
<dbReference type="InterPro" id="IPR011078">
    <property type="entry name" value="PyrdxlP_homeostasis"/>
</dbReference>
<evidence type="ECO:0000256" key="2">
    <source>
        <dbReference type="HAMAP-Rule" id="MF_02087"/>
    </source>
</evidence>
<organism evidence="5 6">
    <name type="scientific">Shewanella jiangmenensis</name>
    <dbReference type="NCBI Taxonomy" id="2837387"/>
    <lineage>
        <taxon>Bacteria</taxon>
        <taxon>Pseudomonadati</taxon>
        <taxon>Pseudomonadota</taxon>
        <taxon>Gammaproteobacteria</taxon>
        <taxon>Alteromonadales</taxon>
        <taxon>Shewanellaceae</taxon>
        <taxon>Shewanella</taxon>
    </lineage>
</organism>
<dbReference type="PROSITE" id="PS01211">
    <property type="entry name" value="UPF0001"/>
    <property type="match status" value="1"/>
</dbReference>
<dbReference type="HAMAP" id="MF_02087">
    <property type="entry name" value="PLP_homeostasis"/>
    <property type="match status" value="1"/>
</dbReference>
<name>A0ABS5UYT1_9GAMM</name>
<proteinExistence type="inferred from homology"/>
<comment type="caution">
    <text evidence="5">The sequence shown here is derived from an EMBL/GenBank/DDBJ whole genome shotgun (WGS) entry which is preliminary data.</text>
</comment>
<feature type="modified residue" description="N6-(pyridoxal phosphate)lysine" evidence="2">
    <location>
        <position position="36"/>
    </location>
</feature>
<evidence type="ECO:0000259" key="4">
    <source>
        <dbReference type="Pfam" id="PF01168"/>
    </source>
</evidence>
<evidence type="ECO:0000256" key="3">
    <source>
        <dbReference type="RuleBase" id="RU004514"/>
    </source>
</evidence>
<gene>
    <name evidence="5" type="ORF">KJI95_01950</name>
</gene>
<protein>
    <recommendedName>
        <fullName evidence="2">Pyridoxal phosphate homeostasis protein</fullName>
        <shortName evidence="2">PLP homeostasis protein</shortName>
    </recommendedName>
</protein>
<comment type="similarity">
    <text evidence="2 3">Belongs to the pyridoxal phosphate-binding protein YggS/PROSC family.</text>
</comment>
<dbReference type="Pfam" id="PF01168">
    <property type="entry name" value="Ala_racemase_N"/>
    <property type="match status" value="1"/>
</dbReference>
<dbReference type="RefSeq" id="WP_214505483.1">
    <property type="nucleotide sequence ID" value="NZ_JAHEPS010000001.1"/>
</dbReference>